<dbReference type="InterPro" id="IPR036305">
    <property type="entry name" value="RGS_sf"/>
</dbReference>
<evidence type="ECO:0000313" key="4">
    <source>
        <dbReference type="EMBL" id="KAJ3444130.1"/>
    </source>
</evidence>
<evidence type="ECO:0000256" key="1">
    <source>
        <dbReference type="SAM" id="Coils"/>
    </source>
</evidence>
<dbReference type="Proteomes" id="UP001146793">
    <property type="component" value="Unassembled WGS sequence"/>
</dbReference>
<dbReference type="Gene3D" id="1.10.167.10">
    <property type="entry name" value="Regulator of G-protein Signalling 4, domain 2"/>
    <property type="match status" value="1"/>
</dbReference>
<dbReference type="SUPFAM" id="SSF48097">
    <property type="entry name" value="Regulator of G-protein signaling, RGS"/>
    <property type="match status" value="1"/>
</dbReference>
<dbReference type="InterPro" id="IPR006869">
    <property type="entry name" value="DUF547"/>
</dbReference>
<evidence type="ECO:0000256" key="2">
    <source>
        <dbReference type="SAM" id="MobiDB-lite"/>
    </source>
</evidence>
<name>A0AAV7ZVZ0_9EUKA</name>
<dbReference type="InterPro" id="IPR016137">
    <property type="entry name" value="RGS"/>
</dbReference>
<comment type="caution">
    <text evidence="4">The sequence shown here is derived from an EMBL/GenBank/DDBJ whole genome shotgun (WGS) entry which is preliminary data.</text>
</comment>
<evidence type="ECO:0000313" key="5">
    <source>
        <dbReference type="Proteomes" id="UP001146793"/>
    </source>
</evidence>
<dbReference type="Pfam" id="PF04784">
    <property type="entry name" value="DUF547"/>
    <property type="match status" value="1"/>
</dbReference>
<sequence length="878" mass="103584">MTFRNKTFKPKDLSKIQGKHTLKKIHLEYKTKKIELEKLTNQKKKLTSSEHVLSLQAQFRSAKKKMVLKKKENKLAKEKLIKAQQRLDKSNKKNIEELEKLMDKETKQNLKHLRKKIATHKKKISEFESQEESANFDRKIQRSQNNLKQIISENNNKRNILVDKTEELEERKMKRKEIKKKKKIEGIDVDEENYQKLIYRSNEKEIQNTKQELKKLEFELKKLRKLEDTKSNLAQQERLYSFRLQLQEKRKEKKTLTLELEELRSLMTAPVTDNSDSDSVGFSALNSEDEQIQEKKTKEKKIINEEPKALVNGLSLKTEKKENIDKKNNLLVTNTNSKNEENNSNINPVKNDPINSKTQSKSSLNSSSKTDSSPNSNSDSDIILDLTNKPKKNTKKEIVKEDQKEIVKENQIEIVKENQREIVKENKKEPVKIEIKKQKLKKSKKKSGIEINSVELLLKLPIAVEYFRDFLSTNGNLEYLLFFLDIQKFKSSTNQPKTINYFATHLYNKYLDVGAIFKINLPKIQNEIKNKLSELKCTIKMFDHIQEIMIIYLEKNSFQLFKESQHYLELKEAFQTRVPIDVNTNKPKKVKIVRTDRNVDSLNDEFKFIPQARLPTIVIEELMEIMISLLNVHFSISSRQILLNDIKQSVPFYRFVAATTELQKINFSLLSTKTSLAFWLNLYNVLLLHSIIVNGLPKRRNELQVFFKETKYIVGGMEFSLYDILHGILRCNKDQKNNNPYFEANDPRNKLVLTNFEPKIHFGIISLVSEISIIQVYYQNKISQALEAVTKIQLNKSIKYKKNKLLLPKVFQEFFQDFGENSQKILEWLEKYLDEKKLRWLKNIDKNKIQYLQHSFLLPRFIIDTKTILEKKYKRKKN</sequence>
<dbReference type="PANTHER" id="PTHR46361">
    <property type="entry name" value="ELECTRON CARRIER/ PROTEIN DISULFIDE OXIDOREDUCTASE"/>
    <property type="match status" value="1"/>
</dbReference>
<feature type="domain" description="RGS" evidence="3">
    <location>
        <begin position="453"/>
        <end position="571"/>
    </location>
</feature>
<organism evidence="4 5">
    <name type="scientific">Anaeramoeba flamelloides</name>
    <dbReference type="NCBI Taxonomy" id="1746091"/>
    <lineage>
        <taxon>Eukaryota</taxon>
        <taxon>Metamonada</taxon>
        <taxon>Anaeramoebidae</taxon>
        <taxon>Anaeramoeba</taxon>
    </lineage>
</organism>
<feature type="compositionally biased region" description="Polar residues" evidence="2">
    <location>
        <begin position="271"/>
        <end position="286"/>
    </location>
</feature>
<dbReference type="PANTHER" id="PTHR46361:SF3">
    <property type="entry name" value="ELECTRON CARRIER_ PROTEIN DISULFIDE OXIDOREDUCTASE"/>
    <property type="match status" value="1"/>
</dbReference>
<dbReference type="InterPro" id="IPR044926">
    <property type="entry name" value="RGS_subdomain_2"/>
</dbReference>
<gene>
    <name evidence="4" type="ORF">M0812_09981</name>
</gene>
<feature type="coiled-coil region" evidence="1">
    <location>
        <begin position="73"/>
        <end position="266"/>
    </location>
</feature>
<evidence type="ECO:0000259" key="3">
    <source>
        <dbReference type="PROSITE" id="PS50132"/>
    </source>
</evidence>
<dbReference type="EMBL" id="JANTQA010000023">
    <property type="protein sequence ID" value="KAJ3444130.1"/>
    <property type="molecule type" value="Genomic_DNA"/>
</dbReference>
<reference evidence="4" key="1">
    <citation type="submission" date="2022-08" db="EMBL/GenBank/DDBJ databases">
        <title>Novel sulphate-reducing endosymbionts in the free-living metamonad Anaeramoeba.</title>
        <authorList>
            <person name="Jerlstrom-Hultqvist J."/>
            <person name="Cepicka I."/>
            <person name="Gallot-Lavallee L."/>
            <person name="Salas-Leiva D."/>
            <person name="Curtis B.A."/>
            <person name="Zahonova K."/>
            <person name="Pipaliya S."/>
            <person name="Dacks J."/>
            <person name="Roger A.J."/>
        </authorList>
    </citation>
    <scope>NUCLEOTIDE SEQUENCE</scope>
    <source>
        <strain evidence="4">Busselton2</strain>
    </source>
</reference>
<dbReference type="CDD" id="cd07440">
    <property type="entry name" value="RGS"/>
    <property type="match status" value="1"/>
</dbReference>
<dbReference type="SMART" id="SM00315">
    <property type="entry name" value="RGS"/>
    <property type="match status" value="1"/>
</dbReference>
<feature type="coiled-coil region" evidence="1">
    <location>
        <begin position="22"/>
        <end position="49"/>
    </location>
</feature>
<dbReference type="AlphaFoldDB" id="A0AAV7ZVZ0"/>
<feature type="region of interest" description="Disordered" evidence="2">
    <location>
        <begin position="269"/>
        <end position="300"/>
    </location>
</feature>
<dbReference type="PROSITE" id="PS50132">
    <property type="entry name" value="RGS"/>
    <property type="match status" value="1"/>
</dbReference>
<feature type="compositionally biased region" description="Low complexity" evidence="2">
    <location>
        <begin position="332"/>
        <end position="387"/>
    </location>
</feature>
<feature type="region of interest" description="Disordered" evidence="2">
    <location>
        <begin position="327"/>
        <end position="387"/>
    </location>
</feature>
<proteinExistence type="predicted"/>
<accession>A0AAV7ZVZ0</accession>
<keyword evidence="1" id="KW-0175">Coiled coil</keyword>
<protein>
    <submittedName>
        <fullName evidence="4">Electron carrier/ protein disulfide oxidoreductase</fullName>
    </submittedName>
</protein>
<dbReference type="Pfam" id="PF00615">
    <property type="entry name" value="RGS"/>
    <property type="match status" value="1"/>
</dbReference>